<dbReference type="InterPro" id="IPR011335">
    <property type="entry name" value="Restrct_endonuc-II-like"/>
</dbReference>
<dbReference type="GO" id="GO:0003677">
    <property type="term" value="F:DNA binding"/>
    <property type="evidence" value="ECO:0007669"/>
    <property type="project" value="InterPro"/>
</dbReference>
<dbReference type="Pfam" id="PF04471">
    <property type="entry name" value="Mrr_cat"/>
    <property type="match status" value="1"/>
</dbReference>
<dbReference type="RefSeq" id="WP_182301407.1">
    <property type="nucleotide sequence ID" value="NZ_CP041969.1"/>
</dbReference>
<dbReference type="KEGG" id="cchl:FPL14_01785"/>
<protein>
    <submittedName>
        <fullName evidence="2">Restriction endonuclease</fullName>
    </submittedName>
</protein>
<sequence length="182" mass="20739">MNAFPPTILYPNAIISPEQFELIVMNKFKESFTNVEITHRENIKGMDGEFNIDLAVRFQELGVNFLVLVECKHHKNPIKRDYIQILNDRVKSIGAQKGILVASSSFQLGALEYASKHNIGLIKLINEEFIYERRSTELLNIIPDETSLSGSIVMHWIKPLSNSNLSTSLIKDFKELISDSME</sequence>
<dbReference type="AlphaFoldDB" id="A0A7G5BSY5"/>
<reference evidence="2 3" key="1">
    <citation type="submission" date="2019-07" db="EMBL/GenBank/DDBJ databases">
        <authorList>
            <person name="Kim J.K."/>
            <person name="Cheong H.-M."/>
            <person name="Choi Y."/>
            <person name="Hwang K.J."/>
            <person name="Lee S."/>
            <person name="Choi C."/>
        </authorList>
    </citation>
    <scope>NUCLEOTIDE SEQUENCE [LARGE SCALE GENOMIC DNA]</scope>
    <source>
        <strain evidence="2 3">KS 22</strain>
    </source>
</reference>
<organism evidence="2 3">
    <name type="scientific">Cohnella cholangitidis</name>
    <dbReference type="NCBI Taxonomy" id="2598458"/>
    <lineage>
        <taxon>Bacteria</taxon>
        <taxon>Bacillati</taxon>
        <taxon>Bacillota</taxon>
        <taxon>Bacilli</taxon>
        <taxon>Bacillales</taxon>
        <taxon>Paenibacillaceae</taxon>
        <taxon>Cohnella</taxon>
    </lineage>
</organism>
<dbReference type="GO" id="GO:0009307">
    <property type="term" value="P:DNA restriction-modification system"/>
    <property type="evidence" value="ECO:0007669"/>
    <property type="project" value="InterPro"/>
</dbReference>
<gene>
    <name evidence="2" type="ORF">FPL14_01785</name>
</gene>
<name>A0A7G5BSY5_9BACL</name>
<dbReference type="InterPro" id="IPR011856">
    <property type="entry name" value="tRNA_endonuc-like_dom_sf"/>
</dbReference>
<dbReference type="GO" id="GO:0004519">
    <property type="term" value="F:endonuclease activity"/>
    <property type="evidence" value="ECO:0007669"/>
    <property type="project" value="UniProtKB-KW"/>
</dbReference>
<dbReference type="EMBL" id="CP041969">
    <property type="protein sequence ID" value="QMV40069.1"/>
    <property type="molecule type" value="Genomic_DNA"/>
</dbReference>
<dbReference type="InterPro" id="IPR007560">
    <property type="entry name" value="Restrct_endonuc_IV_Mrr"/>
</dbReference>
<keyword evidence="2" id="KW-0540">Nuclease</keyword>
<dbReference type="Proteomes" id="UP000515679">
    <property type="component" value="Chromosome"/>
</dbReference>
<proteinExistence type="predicted"/>
<evidence type="ECO:0000313" key="3">
    <source>
        <dbReference type="Proteomes" id="UP000515679"/>
    </source>
</evidence>
<evidence type="ECO:0000313" key="2">
    <source>
        <dbReference type="EMBL" id="QMV40069.1"/>
    </source>
</evidence>
<feature type="domain" description="Restriction endonuclease type IV Mrr" evidence="1">
    <location>
        <begin position="15"/>
        <end position="123"/>
    </location>
</feature>
<keyword evidence="2" id="KW-0255">Endonuclease</keyword>
<evidence type="ECO:0000259" key="1">
    <source>
        <dbReference type="Pfam" id="PF04471"/>
    </source>
</evidence>
<accession>A0A7G5BSY5</accession>
<dbReference type="SUPFAM" id="SSF52980">
    <property type="entry name" value="Restriction endonuclease-like"/>
    <property type="match status" value="1"/>
</dbReference>
<keyword evidence="3" id="KW-1185">Reference proteome</keyword>
<dbReference type="Gene3D" id="3.40.1350.10">
    <property type="match status" value="1"/>
</dbReference>
<keyword evidence="2" id="KW-0378">Hydrolase</keyword>